<name>A0A3A1YXK3_9BURK</name>
<keyword evidence="1" id="KW-0813">Transport</keyword>
<dbReference type="GO" id="GO:0005524">
    <property type="term" value="F:ATP binding"/>
    <property type="evidence" value="ECO:0007669"/>
    <property type="project" value="UniProtKB-KW"/>
</dbReference>
<gene>
    <name evidence="6" type="ORF">CJP73_02320</name>
</gene>
<evidence type="ECO:0000256" key="1">
    <source>
        <dbReference type="ARBA" id="ARBA00022448"/>
    </source>
</evidence>
<keyword evidence="2" id="KW-0472">Membrane</keyword>
<keyword evidence="3" id="KW-0547">Nucleotide-binding</keyword>
<dbReference type="Proteomes" id="UP000266206">
    <property type="component" value="Unassembled WGS sequence"/>
</dbReference>
<dbReference type="GO" id="GO:0005886">
    <property type="term" value="C:plasma membrane"/>
    <property type="evidence" value="ECO:0007669"/>
    <property type="project" value="TreeGrafter"/>
</dbReference>
<accession>A0A3A1YXK3</accession>
<comment type="caution">
    <text evidence="6">The sequence shown here is derived from an EMBL/GenBank/DDBJ whole genome shotgun (WGS) entry which is preliminary data.</text>
</comment>
<dbReference type="CDD" id="cd03219">
    <property type="entry name" value="ABC_Mj1267_LivG_branched"/>
    <property type="match status" value="1"/>
</dbReference>
<dbReference type="InterPro" id="IPR003593">
    <property type="entry name" value="AAA+_ATPase"/>
</dbReference>
<evidence type="ECO:0000313" key="7">
    <source>
        <dbReference type="Proteomes" id="UP000266206"/>
    </source>
</evidence>
<dbReference type="OrthoDB" id="9781337at2"/>
<dbReference type="SMART" id="SM00382">
    <property type="entry name" value="AAA"/>
    <property type="match status" value="1"/>
</dbReference>
<dbReference type="AlphaFoldDB" id="A0A3A1YXK3"/>
<dbReference type="GO" id="GO:0016887">
    <property type="term" value="F:ATP hydrolysis activity"/>
    <property type="evidence" value="ECO:0007669"/>
    <property type="project" value="InterPro"/>
</dbReference>
<dbReference type="InterPro" id="IPR027417">
    <property type="entry name" value="P-loop_NTPase"/>
</dbReference>
<dbReference type="InterPro" id="IPR051120">
    <property type="entry name" value="ABC_AA/LPS_Transport"/>
</dbReference>
<reference evidence="6 7" key="1">
    <citation type="submission" date="2017-08" db="EMBL/GenBank/DDBJ databases">
        <title>Pusillimonas indicus sp. nov., a member of the family Alcaligenaceae isolated from surface seawater.</title>
        <authorList>
            <person name="Li J."/>
        </authorList>
    </citation>
    <scope>NUCLEOTIDE SEQUENCE [LARGE SCALE GENOMIC DNA]</scope>
    <source>
        <strain evidence="6 7">L52-1-41</strain>
    </source>
</reference>
<dbReference type="PROSITE" id="PS50893">
    <property type="entry name" value="ABC_TRANSPORTER_2"/>
    <property type="match status" value="1"/>
</dbReference>
<feature type="domain" description="ABC transporter" evidence="5">
    <location>
        <begin position="6"/>
        <end position="247"/>
    </location>
</feature>
<sequence length="255" mass="28008">MTTIAMQTQGLVKRFGGLLVTDSVSLDLRQGELHAVIGPNGAGKTTLINQLTGELFSDQGEIMFGARPITSLPISERARLGLLRSYQITSIFEEFSVLENVVLAAMGAKEHGFYFWKPLLSWGRHVQTANDALKITNLVDRAQACAAELAYGERRQLELAMALAAKPQVLLLDEPMAGMSPQESADVIEMLKRLKKTHSILLIEHDMDAVFALADRITVLVYGKVLRTGTPDEIRNDPEVKSVYLGDEITEQAAT</sequence>
<dbReference type="Pfam" id="PF00005">
    <property type="entry name" value="ABC_tran"/>
    <property type="match status" value="1"/>
</dbReference>
<dbReference type="Pfam" id="PF12399">
    <property type="entry name" value="BCA_ABC_TP_C"/>
    <property type="match status" value="1"/>
</dbReference>
<dbReference type="EMBL" id="NQYH01000001">
    <property type="protein sequence ID" value="RIY42286.1"/>
    <property type="molecule type" value="Genomic_DNA"/>
</dbReference>
<keyword evidence="2" id="KW-1003">Cell membrane</keyword>
<dbReference type="SUPFAM" id="SSF52540">
    <property type="entry name" value="P-loop containing nucleoside triphosphate hydrolases"/>
    <property type="match status" value="1"/>
</dbReference>
<dbReference type="PANTHER" id="PTHR45772">
    <property type="entry name" value="CONSERVED COMPONENT OF ABC TRANSPORTER FOR NATURAL AMINO ACIDS-RELATED"/>
    <property type="match status" value="1"/>
</dbReference>
<dbReference type="PANTHER" id="PTHR45772:SF2">
    <property type="entry name" value="ABC TRANSPORTER ATP-BINDING PROTEIN"/>
    <property type="match status" value="1"/>
</dbReference>
<evidence type="ECO:0000259" key="5">
    <source>
        <dbReference type="PROSITE" id="PS50893"/>
    </source>
</evidence>
<evidence type="ECO:0000256" key="3">
    <source>
        <dbReference type="ARBA" id="ARBA00022741"/>
    </source>
</evidence>
<proteinExistence type="predicted"/>
<evidence type="ECO:0000256" key="2">
    <source>
        <dbReference type="ARBA" id="ARBA00022475"/>
    </source>
</evidence>
<dbReference type="RefSeq" id="WP_119515372.1">
    <property type="nucleotide sequence ID" value="NZ_NQYH01000001.1"/>
</dbReference>
<protein>
    <submittedName>
        <fullName evidence="6">ABC transporter ATP-binding protein</fullName>
    </submittedName>
</protein>
<organism evidence="6 7">
    <name type="scientific">Neopusillimonas maritima</name>
    <dbReference type="NCBI Taxonomy" id="2026239"/>
    <lineage>
        <taxon>Bacteria</taxon>
        <taxon>Pseudomonadati</taxon>
        <taxon>Pseudomonadota</taxon>
        <taxon>Betaproteobacteria</taxon>
        <taxon>Burkholderiales</taxon>
        <taxon>Alcaligenaceae</taxon>
        <taxon>Neopusillimonas</taxon>
    </lineage>
</organism>
<keyword evidence="4 6" id="KW-0067">ATP-binding</keyword>
<evidence type="ECO:0000256" key="4">
    <source>
        <dbReference type="ARBA" id="ARBA00022840"/>
    </source>
</evidence>
<dbReference type="Gene3D" id="3.40.50.300">
    <property type="entry name" value="P-loop containing nucleotide triphosphate hydrolases"/>
    <property type="match status" value="1"/>
</dbReference>
<dbReference type="InterPro" id="IPR032823">
    <property type="entry name" value="BCA_ABC_TP_C"/>
</dbReference>
<evidence type="ECO:0000313" key="6">
    <source>
        <dbReference type="EMBL" id="RIY42286.1"/>
    </source>
</evidence>
<dbReference type="InterPro" id="IPR003439">
    <property type="entry name" value="ABC_transporter-like_ATP-bd"/>
</dbReference>